<gene>
    <name evidence="2" type="ORF">PAXRUDRAFT_765494</name>
</gene>
<dbReference type="AlphaFoldDB" id="A0A0D0D9P6"/>
<dbReference type="EMBL" id="KN825999">
    <property type="protein sequence ID" value="KIK80521.1"/>
    <property type="molecule type" value="Genomic_DNA"/>
</dbReference>
<proteinExistence type="predicted"/>
<evidence type="ECO:0000313" key="2">
    <source>
        <dbReference type="EMBL" id="KIK80521.1"/>
    </source>
</evidence>
<feature type="non-terminal residue" evidence="2">
    <location>
        <position position="138"/>
    </location>
</feature>
<keyword evidence="3" id="KW-1185">Reference proteome</keyword>
<dbReference type="STRING" id="930991.A0A0D0D9P6"/>
<dbReference type="HOGENOM" id="CLU_082499_5_0_1"/>
<feature type="non-terminal residue" evidence="2">
    <location>
        <position position="1"/>
    </location>
</feature>
<evidence type="ECO:0000256" key="1">
    <source>
        <dbReference type="SAM" id="MobiDB-lite"/>
    </source>
</evidence>
<feature type="region of interest" description="Disordered" evidence="1">
    <location>
        <begin position="115"/>
        <end position="138"/>
    </location>
</feature>
<evidence type="ECO:0000313" key="3">
    <source>
        <dbReference type="Proteomes" id="UP000054538"/>
    </source>
</evidence>
<reference evidence="2 3" key="1">
    <citation type="submission" date="2014-04" db="EMBL/GenBank/DDBJ databases">
        <authorList>
            <consortium name="DOE Joint Genome Institute"/>
            <person name="Kuo A."/>
            <person name="Kohler A."/>
            <person name="Jargeat P."/>
            <person name="Nagy L.G."/>
            <person name="Floudas D."/>
            <person name="Copeland A."/>
            <person name="Barry K.W."/>
            <person name="Cichocki N."/>
            <person name="Veneault-Fourrey C."/>
            <person name="LaButti K."/>
            <person name="Lindquist E.A."/>
            <person name="Lipzen A."/>
            <person name="Lundell T."/>
            <person name="Morin E."/>
            <person name="Murat C."/>
            <person name="Sun H."/>
            <person name="Tunlid A."/>
            <person name="Henrissat B."/>
            <person name="Grigoriev I.V."/>
            <person name="Hibbett D.S."/>
            <person name="Martin F."/>
            <person name="Nordberg H.P."/>
            <person name="Cantor M.N."/>
            <person name="Hua S.X."/>
        </authorList>
    </citation>
    <scope>NUCLEOTIDE SEQUENCE [LARGE SCALE GENOMIC DNA]</scope>
    <source>
        <strain evidence="2 3">Ve08.2h10</strain>
    </source>
</reference>
<protein>
    <submittedName>
        <fullName evidence="2">Uncharacterized protein</fullName>
    </submittedName>
</protein>
<name>A0A0D0D9P6_9AGAM</name>
<reference evidence="3" key="2">
    <citation type="submission" date="2015-01" db="EMBL/GenBank/DDBJ databases">
        <title>Evolutionary Origins and Diversification of the Mycorrhizal Mutualists.</title>
        <authorList>
            <consortium name="DOE Joint Genome Institute"/>
            <consortium name="Mycorrhizal Genomics Consortium"/>
            <person name="Kohler A."/>
            <person name="Kuo A."/>
            <person name="Nagy L.G."/>
            <person name="Floudas D."/>
            <person name="Copeland A."/>
            <person name="Barry K.W."/>
            <person name="Cichocki N."/>
            <person name="Veneault-Fourrey C."/>
            <person name="LaButti K."/>
            <person name="Lindquist E.A."/>
            <person name="Lipzen A."/>
            <person name="Lundell T."/>
            <person name="Morin E."/>
            <person name="Murat C."/>
            <person name="Riley R."/>
            <person name="Ohm R."/>
            <person name="Sun H."/>
            <person name="Tunlid A."/>
            <person name="Henrissat B."/>
            <person name="Grigoriev I.V."/>
            <person name="Hibbett D.S."/>
            <person name="Martin F."/>
        </authorList>
    </citation>
    <scope>NUCLEOTIDE SEQUENCE [LARGE SCALE GENOMIC DNA]</scope>
    <source>
        <strain evidence="3">Ve08.2h10</strain>
    </source>
</reference>
<accession>A0A0D0D9P6</accession>
<organism evidence="2 3">
    <name type="scientific">Paxillus rubicundulus Ve08.2h10</name>
    <dbReference type="NCBI Taxonomy" id="930991"/>
    <lineage>
        <taxon>Eukaryota</taxon>
        <taxon>Fungi</taxon>
        <taxon>Dikarya</taxon>
        <taxon>Basidiomycota</taxon>
        <taxon>Agaricomycotina</taxon>
        <taxon>Agaricomycetes</taxon>
        <taxon>Agaricomycetidae</taxon>
        <taxon>Boletales</taxon>
        <taxon>Paxilineae</taxon>
        <taxon>Paxillaceae</taxon>
        <taxon>Paxillus</taxon>
    </lineage>
</organism>
<dbReference type="InParanoid" id="A0A0D0D9P6"/>
<sequence>KASCSDKEVKELVLYLHNHRSTAGDGSSFTDPTFNAAAEHLVLYLKSGSQKTGKMVKARWMVVCTPSPTLIKTYQGLSDCHWDSANGCSVQGKEVEVVWEEYYIHYNVMVYSDPSKTEDGHTTSTCKISYQPEPGGET</sequence>
<dbReference type="Proteomes" id="UP000054538">
    <property type="component" value="Unassembled WGS sequence"/>
</dbReference>